<evidence type="ECO:0000256" key="5">
    <source>
        <dbReference type="ARBA" id="ARBA00022989"/>
    </source>
</evidence>
<dbReference type="GO" id="GO:0005886">
    <property type="term" value="C:plasma membrane"/>
    <property type="evidence" value="ECO:0007669"/>
    <property type="project" value="UniProtKB-SubCell"/>
</dbReference>
<evidence type="ECO:0000256" key="1">
    <source>
        <dbReference type="ARBA" id="ARBA00004651"/>
    </source>
</evidence>
<feature type="transmembrane region" description="Helical" evidence="7">
    <location>
        <begin position="57"/>
        <end position="80"/>
    </location>
</feature>
<feature type="transmembrane region" description="Helical" evidence="7">
    <location>
        <begin position="92"/>
        <end position="114"/>
    </location>
</feature>
<comment type="similarity">
    <text evidence="2">Belongs to the UPF0718 family.</text>
</comment>
<sequence length="369" mass="39892">MSEFLDFLWTVLRSALNMINGASYWMVLSLIVAGCLHEFLTPEALTKSNLGTTKPTGVLWATLTGMLIPICSCGSIPLGIGLYHSGAYLGPTLAFMTSSPMINPISIILCYGLLGPEIATVYVITGFVAPMIIGLIANRFPGKELYLKRDENAPQRIQLEAEKPSVPRRIVMGLRWSFSELALMIGKYTVLGMLTAALIFSIFPQSAIQRYLGDPSFVSLLGITVIAALMYVCAVGHIPFIAAIVASGAAPGVAITFLMAGAATNISELITINRTIGKRAMLLYFGLVVTISNIVGYLTNQLFPNFEPVLNYDAVTHSISAANTMMHNGPDWLKYLCSAILICYALYAGFRALQGRMQKMAARQNSPSA</sequence>
<dbReference type="NCBIfam" id="NF040736">
    <property type="entry name" value="efflux_SaoE"/>
    <property type="match status" value="1"/>
</dbReference>
<evidence type="ECO:0000256" key="2">
    <source>
        <dbReference type="ARBA" id="ARBA00006386"/>
    </source>
</evidence>
<dbReference type="InterPro" id="IPR052923">
    <property type="entry name" value="UPF0718"/>
</dbReference>
<protein>
    <submittedName>
        <fullName evidence="8">Permease</fullName>
    </submittedName>
</protein>
<evidence type="ECO:0000313" key="8">
    <source>
        <dbReference type="EMBL" id="HJB55932.1"/>
    </source>
</evidence>
<reference evidence="8" key="2">
    <citation type="submission" date="2021-04" db="EMBL/GenBank/DDBJ databases">
        <authorList>
            <person name="Gilroy R."/>
        </authorList>
    </citation>
    <scope>NUCLEOTIDE SEQUENCE</scope>
    <source>
        <strain evidence="8">CHK189-11263</strain>
    </source>
</reference>
<evidence type="ECO:0000313" key="9">
    <source>
        <dbReference type="Proteomes" id="UP000824208"/>
    </source>
</evidence>
<evidence type="ECO:0000256" key="7">
    <source>
        <dbReference type="SAM" id="Phobius"/>
    </source>
</evidence>
<dbReference type="PANTHER" id="PTHR34184">
    <property type="entry name" value="UPF0718 PROTEIN YCGR"/>
    <property type="match status" value="1"/>
</dbReference>
<organism evidence="8 9">
    <name type="scientific">Candidatus Flavonifractor intestinipullorum</name>
    <dbReference type="NCBI Taxonomy" id="2838587"/>
    <lineage>
        <taxon>Bacteria</taxon>
        <taxon>Bacillati</taxon>
        <taxon>Bacillota</taxon>
        <taxon>Clostridia</taxon>
        <taxon>Eubacteriales</taxon>
        <taxon>Oscillospiraceae</taxon>
        <taxon>Flavonifractor</taxon>
    </lineage>
</organism>
<dbReference type="EMBL" id="DWYC01000001">
    <property type="protein sequence ID" value="HJB55932.1"/>
    <property type="molecule type" value="Genomic_DNA"/>
</dbReference>
<reference evidence="8" key="1">
    <citation type="journal article" date="2021" name="PeerJ">
        <title>Extensive microbial diversity within the chicken gut microbiome revealed by metagenomics and culture.</title>
        <authorList>
            <person name="Gilroy R."/>
            <person name="Ravi A."/>
            <person name="Getino M."/>
            <person name="Pursley I."/>
            <person name="Horton D.L."/>
            <person name="Alikhan N.F."/>
            <person name="Baker D."/>
            <person name="Gharbi K."/>
            <person name="Hall N."/>
            <person name="Watson M."/>
            <person name="Adriaenssens E.M."/>
            <person name="Foster-Nyarko E."/>
            <person name="Jarju S."/>
            <person name="Secka A."/>
            <person name="Antonio M."/>
            <person name="Oren A."/>
            <person name="Chaudhuri R.R."/>
            <person name="La Ragione R."/>
            <person name="Hildebrand F."/>
            <person name="Pallen M.J."/>
        </authorList>
    </citation>
    <scope>NUCLEOTIDE SEQUENCE</scope>
    <source>
        <strain evidence="8">CHK189-11263</strain>
    </source>
</reference>
<comment type="subcellular location">
    <subcellularLocation>
        <location evidence="1">Cell membrane</location>
        <topology evidence="1">Multi-pass membrane protein</topology>
    </subcellularLocation>
</comment>
<feature type="transmembrane region" description="Helical" evidence="7">
    <location>
        <begin position="215"/>
        <end position="232"/>
    </location>
</feature>
<feature type="transmembrane region" description="Helical" evidence="7">
    <location>
        <begin position="238"/>
        <end position="260"/>
    </location>
</feature>
<dbReference type="PANTHER" id="PTHR34184:SF4">
    <property type="entry name" value="UPF0718 PROTEIN YCGR"/>
    <property type="match status" value="1"/>
</dbReference>
<keyword evidence="4 7" id="KW-0812">Transmembrane</keyword>
<keyword evidence="5 7" id="KW-1133">Transmembrane helix</keyword>
<dbReference type="Proteomes" id="UP000824208">
    <property type="component" value="Unassembled WGS sequence"/>
</dbReference>
<gene>
    <name evidence="8" type="ORF">H9714_00075</name>
</gene>
<feature type="transmembrane region" description="Helical" evidence="7">
    <location>
        <begin position="181"/>
        <end position="203"/>
    </location>
</feature>
<feature type="transmembrane region" description="Helical" evidence="7">
    <location>
        <begin position="332"/>
        <end position="350"/>
    </location>
</feature>
<feature type="transmembrane region" description="Helical" evidence="7">
    <location>
        <begin position="121"/>
        <end position="140"/>
    </location>
</feature>
<evidence type="ECO:0000256" key="6">
    <source>
        <dbReference type="ARBA" id="ARBA00023136"/>
    </source>
</evidence>
<accession>A0A9D2S433</accession>
<evidence type="ECO:0000256" key="3">
    <source>
        <dbReference type="ARBA" id="ARBA00022475"/>
    </source>
</evidence>
<dbReference type="AlphaFoldDB" id="A0A9D2S433"/>
<evidence type="ECO:0000256" key="4">
    <source>
        <dbReference type="ARBA" id="ARBA00022692"/>
    </source>
</evidence>
<keyword evidence="6 7" id="KW-0472">Membrane</keyword>
<feature type="transmembrane region" description="Helical" evidence="7">
    <location>
        <begin position="15"/>
        <end position="36"/>
    </location>
</feature>
<comment type="caution">
    <text evidence="8">The sequence shown here is derived from an EMBL/GenBank/DDBJ whole genome shotgun (WGS) entry which is preliminary data.</text>
</comment>
<proteinExistence type="inferred from homology"/>
<dbReference type="InterPro" id="IPR005524">
    <property type="entry name" value="DUF318"/>
</dbReference>
<keyword evidence="3" id="KW-1003">Cell membrane</keyword>
<dbReference type="Pfam" id="PF03773">
    <property type="entry name" value="ArsP_1"/>
    <property type="match status" value="1"/>
</dbReference>
<feature type="transmembrane region" description="Helical" evidence="7">
    <location>
        <begin position="281"/>
        <end position="299"/>
    </location>
</feature>
<name>A0A9D2S433_9FIRM</name>